<feature type="region of interest" description="Disordered" evidence="3">
    <location>
        <begin position="15"/>
        <end position="40"/>
    </location>
</feature>
<evidence type="ECO:0000256" key="2">
    <source>
        <dbReference type="ARBA" id="ARBA00021269"/>
    </source>
</evidence>
<keyword evidence="5" id="KW-1185">Reference proteome</keyword>
<dbReference type="Gene3D" id="1.20.58.1210">
    <property type="entry name" value="Exo84p, N-terminal helical domain"/>
    <property type="match status" value="1"/>
</dbReference>
<comment type="subcellular location">
    <subcellularLocation>
        <location evidence="1">Cytoplasmic vesicle</location>
        <location evidence="1">Secretory vesicle</location>
    </subcellularLocation>
</comment>
<evidence type="ECO:0000313" key="4">
    <source>
        <dbReference type="EMBL" id="ODQ46153.1"/>
    </source>
</evidence>
<evidence type="ECO:0000256" key="3">
    <source>
        <dbReference type="SAM" id="MobiDB-lite"/>
    </source>
</evidence>
<dbReference type="InterPro" id="IPR016159">
    <property type="entry name" value="Cullin_repeat-like_dom_sf"/>
</dbReference>
<dbReference type="GO" id="GO:0030133">
    <property type="term" value="C:transport vesicle"/>
    <property type="evidence" value="ECO:0007669"/>
    <property type="project" value="UniProtKB-SubCell"/>
</dbReference>
<dbReference type="Gene3D" id="2.30.29.30">
    <property type="entry name" value="Pleckstrin-homology domain (PH domain)/Phosphotyrosine-binding domain (PTB)"/>
    <property type="match status" value="1"/>
</dbReference>
<accession>A0A1E3NLD2</accession>
<proteinExistence type="predicted"/>
<dbReference type="InterPro" id="IPR042561">
    <property type="entry name" value="Exo84_C_1"/>
</dbReference>
<dbReference type="AlphaFoldDB" id="A0A1E3NLD2"/>
<organism evidence="4 5">
    <name type="scientific">Pichia membranifaciens NRRL Y-2026</name>
    <dbReference type="NCBI Taxonomy" id="763406"/>
    <lineage>
        <taxon>Eukaryota</taxon>
        <taxon>Fungi</taxon>
        <taxon>Dikarya</taxon>
        <taxon>Ascomycota</taxon>
        <taxon>Saccharomycotina</taxon>
        <taxon>Pichiomycetes</taxon>
        <taxon>Pichiales</taxon>
        <taxon>Pichiaceae</taxon>
        <taxon>Pichia</taxon>
    </lineage>
</organism>
<dbReference type="RefSeq" id="XP_019017266.1">
    <property type="nucleotide sequence ID" value="XM_019161559.1"/>
</dbReference>
<feature type="compositionally biased region" description="Polar residues" evidence="3">
    <location>
        <begin position="699"/>
        <end position="710"/>
    </location>
</feature>
<dbReference type="SUPFAM" id="SSF74788">
    <property type="entry name" value="Cullin repeat-like"/>
    <property type="match status" value="1"/>
</dbReference>
<dbReference type="STRING" id="763406.A0A1E3NLD2"/>
<gene>
    <name evidence="4" type="ORF">PICMEDRAFT_17353</name>
</gene>
<dbReference type="OrthoDB" id="642193at2759"/>
<feature type="region of interest" description="Disordered" evidence="3">
    <location>
        <begin position="280"/>
        <end position="306"/>
    </location>
</feature>
<name>A0A1E3NLD2_9ASCO</name>
<feature type="compositionally biased region" description="Gly residues" evidence="3">
    <location>
        <begin position="28"/>
        <end position="40"/>
    </location>
</feature>
<sequence length="874" mass="96036">MADLNRRFSRSQWNKNGISAVPLQNGLPGNGNGNGSVYGSGNGQYPPGGYNTSGASYSYNATNSSLNVNDYGNRSNNTTVLHPNMMTSAESIHSNATNGTTMTTRRRFSMKLSQPPLDAYNTYGAPALPYNAQSQILQSSFTNASETFSATANDDGHHPPLSAIQQNNYSQISNIDNNGRSPQKAHHELLSELTTDNFDASRYVQIKLGDANAARIDDFSTYMETLNVANDDAVKYSLSESTSQVLAVSEAFRQTHEVLLSLKPKVNDLTDILSQQLEEAHEYQDKAGTSSAGPAEGNNQLDVPNSKLNRQSVMLLQNKWSNAMKKLYANIDRAHDLLPPLPSRHIIIESRRWGELNSITCNPVRPVHIVVMNDSILVASRVRDSSKYLNGGKSGSNSKKSKSSRNIATHLWMIDKITVQKCSEIKELNEVLSHNSSHSFSKGANPSSSDSESAADSTLCIKTIDGNQTFLFQTDLSTEFTRVFSAVQQARAEMSSMKRRSMRDSISKLNLAGLNNKPDSRHVSMAGISQNSNSLLEKQAEPELNACVSAIDDLLTSASLELGLQRYDECVGYLTRLDDELRHLAQIATTVGIPKSLLSSKTLTTNSKNGSQVSVLTQQIHFTYNIKMSSLKNITDQLVDALLDEISSSSSSLDSLKEYIDIFKILKREKEAAEIYLESRGRELVDCVGMVRVGGGYSGNSSHELSSTNPKGLLGNDRGLSRSSSSRAITGLTSRPTSMSNTPDPEAENETEDVSNVNLDSIGGVTGELITAYVRELSLVYMGFVSRVWDEWNMLFTPQKSDPADKKGAKTGISSVRIIEWVNEYMAELKRSVQLALVDYERNGEVFMSSLQTMKVVFEGLKQRELNVDYLLEI</sequence>
<dbReference type="Pfam" id="PF25345">
    <property type="entry name" value="PH_EXO84"/>
    <property type="match status" value="1"/>
</dbReference>
<feature type="region of interest" description="Disordered" evidence="3">
    <location>
        <begin position="699"/>
        <end position="753"/>
    </location>
</feature>
<protein>
    <recommendedName>
        <fullName evidence="2">Exocyst complex component EXO84</fullName>
    </recommendedName>
</protein>
<feature type="compositionally biased region" description="Polar residues" evidence="3">
    <location>
        <begin position="721"/>
        <end position="743"/>
    </location>
</feature>
<dbReference type="InterPro" id="IPR011993">
    <property type="entry name" value="PH-like_dom_sf"/>
</dbReference>
<reference evidence="4 5" key="1">
    <citation type="journal article" date="2016" name="Proc. Natl. Acad. Sci. U.S.A.">
        <title>Comparative genomics of biotechnologically important yeasts.</title>
        <authorList>
            <person name="Riley R."/>
            <person name="Haridas S."/>
            <person name="Wolfe K.H."/>
            <person name="Lopes M.R."/>
            <person name="Hittinger C.T."/>
            <person name="Goeker M."/>
            <person name="Salamov A.A."/>
            <person name="Wisecaver J.H."/>
            <person name="Long T.M."/>
            <person name="Calvey C.H."/>
            <person name="Aerts A.L."/>
            <person name="Barry K.W."/>
            <person name="Choi C."/>
            <person name="Clum A."/>
            <person name="Coughlan A.Y."/>
            <person name="Deshpande S."/>
            <person name="Douglass A.P."/>
            <person name="Hanson S.J."/>
            <person name="Klenk H.-P."/>
            <person name="LaButti K.M."/>
            <person name="Lapidus A."/>
            <person name="Lindquist E.A."/>
            <person name="Lipzen A.M."/>
            <person name="Meier-Kolthoff J.P."/>
            <person name="Ohm R.A."/>
            <person name="Otillar R.P."/>
            <person name="Pangilinan J.L."/>
            <person name="Peng Y."/>
            <person name="Rokas A."/>
            <person name="Rosa C.A."/>
            <person name="Scheuner C."/>
            <person name="Sibirny A.A."/>
            <person name="Slot J.C."/>
            <person name="Stielow J.B."/>
            <person name="Sun H."/>
            <person name="Kurtzman C.P."/>
            <person name="Blackwell M."/>
            <person name="Grigoriev I.V."/>
            <person name="Jeffries T.W."/>
        </authorList>
    </citation>
    <scope>NUCLEOTIDE SEQUENCE [LARGE SCALE GENOMIC DNA]</scope>
    <source>
        <strain evidence="4 5">NRRL Y-2026</strain>
    </source>
</reference>
<feature type="compositionally biased region" description="Polar residues" evidence="3">
    <location>
        <begin position="287"/>
        <end position="306"/>
    </location>
</feature>
<evidence type="ECO:0000313" key="5">
    <source>
        <dbReference type="Proteomes" id="UP000094455"/>
    </source>
</evidence>
<dbReference type="EMBL" id="KV454004">
    <property type="protein sequence ID" value="ODQ46153.1"/>
    <property type="molecule type" value="Genomic_DNA"/>
</dbReference>
<dbReference type="Proteomes" id="UP000094455">
    <property type="component" value="Unassembled WGS sequence"/>
</dbReference>
<dbReference type="GeneID" id="30178246"/>
<evidence type="ECO:0000256" key="1">
    <source>
        <dbReference type="ARBA" id="ARBA00004398"/>
    </source>
</evidence>